<dbReference type="InterPro" id="IPR003593">
    <property type="entry name" value="AAA+_ATPase"/>
</dbReference>
<sequence length="576" mass="59722">MAVARTRCVCLIGVTGHVIDVEADVGSGLSGMHLIGMLDTALSEARDRVRSAVVNSHYAWPDARITVSLFPASLPKRGSTFDLAIAVALLAAAGLVPRARVADSFFLGELGLDGSLRAVRGMLPSVLAAAGAGAGTVVVPARNGPEACLVPGVTVIPVSTLGELVGWLRSGDPINLPTLTDQLFGEPAPGASGDPGGEPGDGPDPSGGPGGPGGPDGPDGPGRPGNGLTGFSTGLSAGLSTGPDVSRTPNDAGSEAPAPDLCDVAGQPFARRALEVCAAGGHNLWMLGPPGTGKTMLAERLPTLLPALDRDEALEVTAIHSVAGTLPADRPLLGRPPFMAPHHTATIAAIIGGGSGTIRPGAVSLAHKGVLFMDEAPEFPANVLDALRQPLESGQVTVSRALGSVTFPARFMLVLAANPCPCAQRTRPEEPCRCTPAARRRYLARLSGPLLDRIDVKVSVMRATRRELFADRRFIESSRVVAERVLLARERAAKRFAGTPWRCNAEVPTGALHSEYRLPAKAMTPLLSCLDSGVLSARGLDRVLRVAWSLADLKDRGRPGVEETNAALGLWLGEER</sequence>
<dbReference type="RefSeq" id="WP_239127062.1">
    <property type="nucleotide sequence ID" value="NZ_BOOJ01000009.1"/>
</dbReference>
<dbReference type="PANTHER" id="PTHR32039:SF7">
    <property type="entry name" value="COMPETENCE PROTEIN COMM"/>
    <property type="match status" value="1"/>
</dbReference>
<reference evidence="3 4" key="1">
    <citation type="submission" date="2021-01" db="EMBL/GenBank/DDBJ databases">
        <title>Whole genome shotgun sequence of Planobispora siamensis NBRC 107568.</title>
        <authorList>
            <person name="Komaki H."/>
            <person name="Tamura T."/>
        </authorList>
    </citation>
    <scope>NUCLEOTIDE SEQUENCE [LARGE SCALE GENOMIC DNA]</scope>
    <source>
        <strain evidence="3 4">NBRC 107568</strain>
    </source>
</reference>
<dbReference type="EMBL" id="BOOJ01000009">
    <property type="protein sequence ID" value="GIH90228.1"/>
    <property type="molecule type" value="Genomic_DNA"/>
</dbReference>
<organism evidence="3 4">
    <name type="scientific">Planobispora siamensis</name>
    <dbReference type="NCBI Taxonomy" id="936338"/>
    <lineage>
        <taxon>Bacteria</taxon>
        <taxon>Bacillati</taxon>
        <taxon>Actinomycetota</taxon>
        <taxon>Actinomycetes</taxon>
        <taxon>Streptosporangiales</taxon>
        <taxon>Streptosporangiaceae</taxon>
        <taxon>Planobispora</taxon>
    </lineage>
</organism>
<proteinExistence type="predicted"/>
<dbReference type="PANTHER" id="PTHR32039">
    <property type="entry name" value="MAGNESIUM-CHELATASE SUBUNIT CHLI"/>
    <property type="match status" value="1"/>
</dbReference>
<feature type="region of interest" description="Disordered" evidence="1">
    <location>
        <begin position="178"/>
        <end position="259"/>
    </location>
</feature>
<dbReference type="Pfam" id="PF01078">
    <property type="entry name" value="Mg_chelatase"/>
    <property type="match status" value="1"/>
</dbReference>
<dbReference type="InterPro" id="IPR045006">
    <property type="entry name" value="CHLI-like"/>
</dbReference>
<evidence type="ECO:0000256" key="1">
    <source>
        <dbReference type="SAM" id="MobiDB-lite"/>
    </source>
</evidence>
<dbReference type="Gene3D" id="3.30.230.10">
    <property type="match status" value="1"/>
</dbReference>
<dbReference type="InterPro" id="IPR027417">
    <property type="entry name" value="P-loop_NTPase"/>
</dbReference>
<feature type="compositionally biased region" description="Gly residues" evidence="1">
    <location>
        <begin position="193"/>
        <end position="228"/>
    </location>
</feature>
<evidence type="ECO:0000313" key="4">
    <source>
        <dbReference type="Proteomes" id="UP000619788"/>
    </source>
</evidence>
<dbReference type="Gene3D" id="3.40.50.300">
    <property type="entry name" value="P-loop containing nucleotide triphosphate hydrolases"/>
    <property type="match status" value="1"/>
</dbReference>
<evidence type="ECO:0000313" key="3">
    <source>
        <dbReference type="EMBL" id="GIH90228.1"/>
    </source>
</evidence>
<dbReference type="AlphaFoldDB" id="A0A8J3WI55"/>
<dbReference type="InterPro" id="IPR014721">
    <property type="entry name" value="Ribsml_uS5_D2-typ_fold_subgr"/>
</dbReference>
<accession>A0A8J3WI55</accession>
<feature type="domain" description="AAA+ ATPase" evidence="2">
    <location>
        <begin position="280"/>
        <end position="460"/>
    </location>
</feature>
<dbReference type="GO" id="GO:0005524">
    <property type="term" value="F:ATP binding"/>
    <property type="evidence" value="ECO:0007669"/>
    <property type="project" value="InterPro"/>
</dbReference>
<feature type="compositionally biased region" description="Polar residues" evidence="1">
    <location>
        <begin position="229"/>
        <end position="239"/>
    </location>
</feature>
<dbReference type="SUPFAM" id="SSF52540">
    <property type="entry name" value="P-loop containing nucleoside triphosphate hydrolases"/>
    <property type="match status" value="1"/>
</dbReference>
<gene>
    <name evidence="3" type="ORF">Psi01_08580</name>
</gene>
<name>A0A8J3WI55_9ACTN</name>
<dbReference type="InterPro" id="IPR020568">
    <property type="entry name" value="Ribosomal_Su5_D2-typ_SF"/>
</dbReference>
<dbReference type="Pfam" id="PF13335">
    <property type="entry name" value="Mg_chelatase_C"/>
    <property type="match status" value="1"/>
</dbReference>
<evidence type="ECO:0000259" key="2">
    <source>
        <dbReference type="SMART" id="SM00382"/>
    </source>
</evidence>
<protein>
    <recommendedName>
        <fullName evidence="2">AAA+ ATPase domain-containing protein</fullName>
    </recommendedName>
</protein>
<dbReference type="Pfam" id="PF13541">
    <property type="entry name" value="ChlI"/>
    <property type="match status" value="1"/>
</dbReference>
<dbReference type="InterPro" id="IPR000523">
    <property type="entry name" value="Mg_chelatse_chII-like_cat_dom"/>
</dbReference>
<dbReference type="Proteomes" id="UP000619788">
    <property type="component" value="Unassembled WGS sequence"/>
</dbReference>
<comment type="caution">
    <text evidence="3">The sequence shown here is derived from an EMBL/GenBank/DDBJ whole genome shotgun (WGS) entry which is preliminary data.</text>
</comment>
<keyword evidence="4" id="KW-1185">Reference proteome</keyword>
<dbReference type="SMART" id="SM00382">
    <property type="entry name" value="AAA"/>
    <property type="match status" value="1"/>
</dbReference>
<dbReference type="InterPro" id="IPR025158">
    <property type="entry name" value="Mg_chelat-rel_C"/>
</dbReference>
<dbReference type="SUPFAM" id="SSF54211">
    <property type="entry name" value="Ribosomal protein S5 domain 2-like"/>
    <property type="match status" value="1"/>
</dbReference>